<reference evidence="1 2" key="1">
    <citation type="journal article" date="2018" name="Evol. Lett.">
        <title>Horizontal gene cluster transfer increased hallucinogenic mushroom diversity.</title>
        <authorList>
            <person name="Reynolds H.T."/>
            <person name="Vijayakumar V."/>
            <person name="Gluck-Thaler E."/>
            <person name="Korotkin H.B."/>
            <person name="Matheny P.B."/>
            <person name="Slot J.C."/>
        </authorList>
    </citation>
    <scope>NUCLEOTIDE SEQUENCE [LARGE SCALE GENOMIC DNA]</scope>
    <source>
        <strain evidence="1 2">2629</strain>
    </source>
</reference>
<sequence>MSNPLYFYTSAEFLPSSDRWPASVEISATPGLVGALTYEQAAINANTNTNATPPPPTHPPCPTPTGEIVDALRHHFDAYVLEQLNVHVAYVAKWLTLPALNMLMTPYKRPSLPEGSCPRTQAAYFLVRTMMMDFVERYIFDQVTERQVTYAKLGVEGVRLYLDLCARSGGRRVVFRLPCGKPAPTLCQLSTWSLEAVEATKKLPELQGFWSSRSS</sequence>
<keyword evidence="2" id="KW-1185">Reference proteome</keyword>
<dbReference type="AlphaFoldDB" id="A0A409YYV6"/>
<protein>
    <submittedName>
        <fullName evidence="1">Uncharacterized protein</fullName>
    </submittedName>
</protein>
<comment type="caution">
    <text evidence="1">The sequence shown here is derived from an EMBL/GenBank/DDBJ whole genome shotgun (WGS) entry which is preliminary data.</text>
</comment>
<accession>A0A409YYV6</accession>
<dbReference type="Proteomes" id="UP000284842">
    <property type="component" value="Unassembled WGS sequence"/>
</dbReference>
<organism evidence="1 2">
    <name type="scientific">Panaeolus cyanescens</name>
    <dbReference type="NCBI Taxonomy" id="181874"/>
    <lineage>
        <taxon>Eukaryota</taxon>
        <taxon>Fungi</taxon>
        <taxon>Dikarya</taxon>
        <taxon>Basidiomycota</taxon>
        <taxon>Agaricomycotina</taxon>
        <taxon>Agaricomycetes</taxon>
        <taxon>Agaricomycetidae</taxon>
        <taxon>Agaricales</taxon>
        <taxon>Agaricineae</taxon>
        <taxon>Galeropsidaceae</taxon>
        <taxon>Panaeolus</taxon>
    </lineage>
</organism>
<dbReference type="InParanoid" id="A0A409YYV6"/>
<proteinExistence type="predicted"/>
<evidence type="ECO:0000313" key="2">
    <source>
        <dbReference type="Proteomes" id="UP000284842"/>
    </source>
</evidence>
<evidence type="ECO:0000313" key="1">
    <source>
        <dbReference type="EMBL" id="PPR08191.1"/>
    </source>
</evidence>
<name>A0A409YYV6_9AGAR</name>
<dbReference type="EMBL" id="NHTK01000086">
    <property type="protein sequence ID" value="PPR08191.1"/>
    <property type="molecule type" value="Genomic_DNA"/>
</dbReference>
<gene>
    <name evidence="1" type="ORF">CVT24_001574</name>
</gene>